<dbReference type="PROSITE" id="PS01124">
    <property type="entry name" value="HTH_ARAC_FAMILY_2"/>
    <property type="match status" value="1"/>
</dbReference>
<evidence type="ECO:0000256" key="3">
    <source>
        <dbReference type="ARBA" id="ARBA00023163"/>
    </source>
</evidence>
<dbReference type="EMBL" id="AWWI01000089">
    <property type="protein sequence ID" value="PIL19735.1"/>
    <property type="molecule type" value="Genomic_DNA"/>
</dbReference>
<dbReference type="SUPFAM" id="SSF46689">
    <property type="entry name" value="Homeodomain-like"/>
    <property type="match status" value="2"/>
</dbReference>
<sequence>DLMLELIAARHGAALAMQVAGTFITARRAGSESQLAAIATGRRSGGDPRVAAAIARMERLIDQPETAARTARAIGVPLRRLQRLFAQEIGMGPGQYALELRLQAARRMIIDTRHPLADVAVRCGFSAQSALSRAFAARFGQPPSTLR</sequence>
<feature type="non-terminal residue" evidence="5">
    <location>
        <position position="1"/>
    </location>
</feature>
<protein>
    <recommendedName>
        <fullName evidence="4">HTH araC/xylS-type domain-containing protein</fullName>
    </recommendedName>
</protein>
<dbReference type="Proteomes" id="UP000231259">
    <property type="component" value="Unassembled WGS sequence"/>
</dbReference>
<dbReference type="Gene3D" id="1.10.10.60">
    <property type="entry name" value="Homeodomain-like"/>
    <property type="match status" value="1"/>
</dbReference>
<dbReference type="PANTHER" id="PTHR46796">
    <property type="entry name" value="HTH-TYPE TRANSCRIPTIONAL ACTIVATOR RHAS-RELATED"/>
    <property type="match status" value="1"/>
</dbReference>
<evidence type="ECO:0000313" key="6">
    <source>
        <dbReference type="Proteomes" id="UP000231259"/>
    </source>
</evidence>
<keyword evidence="2" id="KW-0238">DNA-binding</keyword>
<dbReference type="InterPro" id="IPR018060">
    <property type="entry name" value="HTH_AraC"/>
</dbReference>
<dbReference type="PANTHER" id="PTHR46796:SF6">
    <property type="entry name" value="ARAC SUBFAMILY"/>
    <property type="match status" value="1"/>
</dbReference>
<organism evidence="5 6">
    <name type="scientific">Puniceibacterium antarcticum</name>
    <dbReference type="NCBI Taxonomy" id="1206336"/>
    <lineage>
        <taxon>Bacteria</taxon>
        <taxon>Pseudomonadati</taxon>
        <taxon>Pseudomonadota</taxon>
        <taxon>Alphaproteobacteria</taxon>
        <taxon>Rhodobacterales</taxon>
        <taxon>Paracoccaceae</taxon>
        <taxon>Puniceibacterium</taxon>
    </lineage>
</organism>
<dbReference type="RefSeq" id="WP_143520896.1">
    <property type="nucleotide sequence ID" value="NZ_AWWI01000089.1"/>
</dbReference>
<dbReference type="OrthoDB" id="9793400at2"/>
<dbReference type="GO" id="GO:0043565">
    <property type="term" value="F:sequence-specific DNA binding"/>
    <property type="evidence" value="ECO:0007669"/>
    <property type="project" value="InterPro"/>
</dbReference>
<proteinExistence type="predicted"/>
<dbReference type="PROSITE" id="PS00041">
    <property type="entry name" value="HTH_ARAC_FAMILY_1"/>
    <property type="match status" value="1"/>
</dbReference>
<dbReference type="SMART" id="SM00342">
    <property type="entry name" value="HTH_ARAC"/>
    <property type="match status" value="1"/>
</dbReference>
<reference evidence="5 6" key="1">
    <citation type="submission" date="2013-09" db="EMBL/GenBank/DDBJ databases">
        <title>Genome sequencing of Phaeobacter antarcticus sp. nov. SM1211.</title>
        <authorList>
            <person name="Zhang X.-Y."/>
            <person name="Liu C."/>
            <person name="Chen X.-L."/>
            <person name="Xie B.-B."/>
            <person name="Qin Q.-L."/>
            <person name="Rong J.-C."/>
            <person name="Zhang Y.-Z."/>
        </authorList>
    </citation>
    <scope>NUCLEOTIDE SEQUENCE [LARGE SCALE GENOMIC DNA]</scope>
    <source>
        <strain evidence="5 6">SM1211</strain>
    </source>
</reference>
<name>A0A2G8RDU4_9RHOB</name>
<evidence type="ECO:0000259" key="4">
    <source>
        <dbReference type="PROSITE" id="PS01124"/>
    </source>
</evidence>
<dbReference type="InterPro" id="IPR018062">
    <property type="entry name" value="HTH_AraC-typ_CS"/>
</dbReference>
<keyword evidence="1" id="KW-0805">Transcription regulation</keyword>
<dbReference type="AlphaFoldDB" id="A0A2G8RDU4"/>
<keyword evidence="6" id="KW-1185">Reference proteome</keyword>
<accession>A0A2G8RDU4</accession>
<dbReference type="Pfam" id="PF12833">
    <property type="entry name" value="HTH_18"/>
    <property type="match status" value="1"/>
</dbReference>
<dbReference type="InterPro" id="IPR050204">
    <property type="entry name" value="AraC_XylS_family_regulators"/>
</dbReference>
<evidence type="ECO:0000256" key="2">
    <source>
        <dbReference type="ARBA" id="ARBA00023125"/>
    </source>
</evidence>
<gene>
    <name evidence="5" type="ORF">P775_13080</name>
</gene>
<keyword evidence="3" id="KW-0804">Transcription</keyword>
<comment type="caution">
    <text evidence="5">The sequence shown here is derived from an EMBL/GenBank/DDBJ whole genome shotgun (WGS) entry which is preliminary data.</text>
</comment>
<evidence type="ECO:0000313" key="5">
    <source>
        <dbReference type="EMBL" id="PIL19735.1"/>
    </source>
</evidence>
<feature type="domain" description="HTH araC/xylS-type" evidence="4">
    <location>
        <begin position="51"/>
        <end position="147"/>
    </location>
</feature>
<evidence type="ECO:0000256" key="1">
    <source>
        <dbReference type="ARBA" id="ARBA00023015"/>
    </source>
</evidence>
<dbReference type="InterPro" id="IPR009057">
    <property type="entry name" value="Homeodomain-like_sf"/>
</dbReference>
<dbReference type="GO" id="GO:0003700">
    <property type="term" value="F:DNA-binding transcription factor activity"/>
    <property type="evidence" value="ECO:0007669"/>
    <property type="project" value="InterPro"/>
</dbReference>